<proteinExistence type="predicted"/>
<dbReference type="InterPro" id="IPR008999">
    <property type="entry name" value="Actin-crosslinking"/>
</dbReference>
<dbReference type="InterPro" id="IPR006584">
    <property type="entry name" value="Cellulose-bd_IV"/>
</dbReference>
<dbReference type="NCBIfam" id="TIGR04183">
    <property type="entry name" value="Por_Secre_tail"/>
    <property type="match status" value="1"/>
</dbReference>
<dbReference type="InterPro" id="IPR029062">
    <property type="entry name" value="Class_I_gatase-like"/>
</dbReference>
<keyword evidence="1" id="KW-0732">Signal</keyword>
<dbReference type="SMART" id="SM00606">
    <property type="entry name" value="CBD_IV"/>
    <property type="match status" value="1"/>
</dbReference>
<dbReference type="Gene3D" id="2.80.10.50">
    <property type="match status" value="1"/>
</dbReference>
<evidence type="ECO:0000256" key="1">
    <source>
        <dbReference type="ARBA" id="ARBA00022729"/>
    </source>
</evidence>
<evidence type="ECO:0000313" key="4">
    <source>
        <dbReference type="Proteomes" id="UP000199045"/>
    </source>
</evidence>
<dbReference type="CDD" id="cd04080">
    <property type="entry name" value="CBM6_cellulase-like"/>
    <property type="match status" value="1"/>
</dbReference>
<dbReference type="SUPFAM" id="SSF52317">
    <property type="entry name" value="Class I glutamine amidotransferase-like"/>
    <property type="match status" value="1"/>
</dbReference>
<dbReference type="InterPro" id="IPR029010">
    <property type="entry name" value="ThuA-like"/>
</dbReference>
<feature type="domain" description="CBM6" evidence="2">
    <location>
        <begin position="303"/>
        <end position="422"/>
    </location>
</feature>
<dbReference type="EMBL" id="FNBN01000008">
    <property type="protein sequence ID" value="SDH04251.1"/>
    <property type="molecule type" value="Genomic_DNA"/>
</dbReference>
<dbReference type="STRING" id="104663.SAMN04488121_108147"/>
<dbReference type="AlphaFoldDB" id="A0A1G7Z680"/>
<dbReference type="InterPro" id="IPR005084">
    <property type="entry name" value="CBM6"/>
</dbReference>
<dbReference type="Proteomes" id="UP000199045">
    <property type="component" value="Unassembled WGS sequence"/>
</dbReference>
<dbReference type="InterPro" id="IPR008979">
    <property type="entry name" value="Galactose-bd-like_sf"/>
</dbReference>
<name>A0A1G7Z680_CHIFI</name>
<dbReference type="Pfam" id="PF06283">
    <property type="entry name" value="ThuA"/>
    <property type="match status" value="1"/>
</dbReference>
<reference evidence="4" key="1">
    <citation type="submission" date="2016-10" db="EMBL/GenBank/DDBJ databases">
        <authorList>
            <person name="Varghese N."/>
            <person name="Submissions S."/>
        </authorList>
    </citation>
    <scope>NUCLEOTIDE SEQUENCE [LARGE SCALE GENOMIC DNA]</scope>
    <source>
        <strain evidence="4">DSM 527</strain>
    </source>
</reference>
<dbReference type="CDD" id="cd23342">
    <property type="entry name" value="beta-trefoil_FSCN_ZgPorA-like"/>
    <property type="match status" value="1"/>
</dbReference>
<dbReference type="SUPFAM" id="SSF50405">
    <property type="entry name" value="Actin-crosslinking proteins"/>
    <property type="match status" value="1"/>
</dbReference>
<dbReference type="Gene3D" id="2.60.120.260">
    <property type="entry name" value="Galactose-binding domain-like"/>
    <property type="match status" value="1"/>
</dbReference>
<organism evidence="3 4">
    <name type="scientific">Chitinophaga filiformis</name>
    <name type="common">Myxococcus filiformis</name>
    <name type="synonym">Flexibacter filiformis</name>
    <dbReference type="NCBI Taxonomy" id="104663"/>
    <lineage>
        <taxon>Bacteria</taxon>
        <taxon>Pseudomonadati</taxon>
        <taxon>Bacteroidota</taxon>
        <taxon>Chitinophagia</taxon>
        <taxon>Chitinophagales</taxon>
        <taxon>Chitinophagaceae</taxon>
        <taxon>Chitinophaga</taxon>
    </lineage>
</organism>
<accession>A0A1G7Z680</accession>
<evidence type="ECO:0000259" key="2">
    <source>
        <dbReference type="PROSITE" id="PS51175"/>
    </source>
</evidence>
<protein>
    <submittedName>
        <fullName evidence="3">Por secretion system C-terminal sorting domain-containing protein</fullName>
    </submittedName>
</protein>
<evidence type="ECO:0000313" key="3">
    <source>
        <dbReference type="EMBL" id="SDH04251.1"/>
    </source>
</evidence>
<dbReference type="InterPro" id="IPR026444">
    <property type="entry name" value="Secre_tail"/>
</dbReference>
<dbReference type="Gene3D" id="3.40.50.880">
    <property type="match status" value="1"/>
</dbReference>
<sequence length="657" mass="71848">MDLIGTYTTLVITIKLSLMTTCNFHYKRVMRAFALFVFLLLSAVFHVQAQTPKFRVIAFYHGTYDPAHIAFVKEANQWFPQIAAQYGFSYEATTNWDNLNASFLSRYQVVLFLDDLPASASQRSAFQTYMQNGGGWMGFHVCAYTDNAAAWSWYHNTFLGTGNFQTNTWGPSSATLRVEDRTHPSTTRLPVTFTSAVSEWYGWQNDLRNNSNIKVLASVDPVSFPLGSQAGNIWYSGYYPIMWTNKNYKMLYANFGHNAMNYSTNTQTSSTFASEIQNRFLIDGLLWLGGAETGPAPAIPLPGTVQAENYTNMSGIQTETTTDAGGGQNIGYTDAGDWLDYKVNVQTAGTYTVDFRVASESLGGAIELRKGDTLLGGITVPATGAWQTWTTVSTTVNLQAGEQTLRIQVAAAGFNLNWVKFSTGTNPPSVIPVGQVITLRGSNGMYVSGENGTKAMTCTRTAPQTWEQFSVLDAGNGKVNLRSMGKFVSSENGTKAMTCNRTTAASYEAFDWITNADGTISLRGNNSMYVSSENGEQAMNCNRPTIDGWEKFNFTVVGPVAAAATLAVSAPAETAQPTAGIVYPNPFGTQLNYTLPAKISSHNVAIYDLSGRQVLRAVVKSKQATYSLNVSSLPRGMYILDISSGTYHQRVKVQKAE</sequence>
<dbReference type="Pfam" id="PF03422">
    <property type="entry name" value="CBM_6"/>
    <property type="match status" value="1"/>
</dbReference>
<dbReference type="Pfam" id="PF18962">
    <property type="entry name" value="Por_Secre_tail"/>
    <property type="match status" value="1"/>
</dbReference>
<gene>
    <name evidence="3" type="ORF">SAMN04488121_108147</name>
</gene>
<dbReference type="SUPFAM" id="SSF49785">
    <property type="entry name" value="Galactose-binding domain-like"/>
    <property type="match status" value="1"/>
</dbReference>
<dbReference type="PROSITE" id="PS51175">
    <property type="entry name" value="CBM6"/>
    <property type="match status" value="1"/>
</dbReference>
<dbReference type="GO" id="GO:0030246">
    <property type="term" value="F:carbohydrate binding"/>
    <property type="evidence" value="ECO:0007669"/>
    <property type="project" value="InterPro"/>
</dbReference>